<keyword evidence="1 5" id="KW-0963">Cytoplasm</keyword>
<dbReference type="STRING" id="946333.A4W93_11845"/>
<comment type="subcellular location">
    <subcellularLocation>
        <location evidence="5">Cytoplasm</location>
    </subcellularLocation>
</comment>
<reference evidence="6 7" key="1">
    <citation type="submission" date="2016-04" db="EMBL/GenBank/DDBJ databases">
        <title>Complete genome sequence of natural rubber-degrading, novel Gram-negative bacterium, Rhizobacter gummiphilus strain NS21.</title>
        <authorList>
            <person name="Tabata M."/>
            <person name="Kasai D."/>
            <person name="Fukuda M."/>
        </authorList>
    </citation>
    <scope>NUCLEOTIDE SEQUENCE [LARGE SCALE GENOMIC DNA]</scope>
    <source>
        <strain evidence="6 7">NS21</strain>
    </source>
</reference>
<dbReference type="Gene3D" id="3.40.50.150">
    <property type="entry name" value="Vaccinia Virus protein VP39"/>
    <property type="match status" value="1"/>
</dbReference>
<evidence type="ECO:0000313" key="6">
    <source>
        <dbReference type="EMBL" id="ARN20530.1"/>
    </source>
</evidence>
<dbReference type="InterPro" id="IPR029063">
    <property type="entry name" value="SAM-dependent_MTases_sf"/>
</dbReference>
<comment type="catalytic activity">
    <reaction evidence="5">
        <text>trans-aconitate + S-adenosyl-L-methionine = (E)-3-(methoxycarbonyl)pent-2-enedioate + S-adenosyl-L-homocysteine</text>
        <dbReference type="Rhea" id="RHEA:14969"/>
        <dbReference type="ChEBI" id="CHEBI:15708"/>
        <dbReference type="ChEBI" id="CHEBI:57470"/>
        <dbReference type="ChEBI" id="CHEBI:57856"/>
        <dbReference type="ChEBI" id="CHEBI:59789"/>
        <dbReference type="EC" id="2.1.1.144"/>
    </reaction>
</comment>
<dbReference type="InterPro" id="IPR041698">
    <property type="entry name" value="Methyltransf_25"/>
</dbReference>
<evidence type="ECO:0000256" key="3">
    <source>
        <dbReference type="ARBA" id="ARBA00022679"/>
    </source>
</evidence>
<proteinExistence type="inferred from homology"/>
<dbReference type="HAMAP" id="MF_00560">
    <property type="entry name" value="Tran_acon_Me_trans"/>
    <property type="match status" value="1"/>
</dbReference>
<evidence type="ECO:0000256" key="4">
    <source>
        <dbReference type="ARBA" id="ARBA00022691"/>
    </source>
</evidence>
<gene>
    <name evidence="5" type="primary">tam</name>
    <name evidence="6" type="ORF">A4W93_11845</name>
</gene>
<dbReference type="PANTHER" id="PTHR43861:SF1">
    <property type="entry name" value="TRANS-ACONITATE 2-METHYLTRANSFERASE"/>
    <property type="match status" value="1"/>
</dbReference>
<dbReference type="GO" id="GO:0032259">
    <property type="term" value="P:methylation"/>
    <property type="evidence" value="ECO:0007669"/>
    <property type="project" value="UniProtKB-KW"/>
</dbReference>
<keyword evidence="4 5" id="KW-0949">S-adenosyl-L-methionine</keyword>
<evidence type="ECO:0000256" key="1">
    <source>
        <dbReference type="ARBA" id="ARBA00022490"/>
    </source>
</evidence>
<organism evidence="6 7">
    <name type="scientific">Piscinibacter gummiphilus</name>
    <dbReference type="NCBI Taxonomy" id="946333"/>
    <lineage>
        <taxon>Bacteria</taxon>
        <taxon>Pseudomonadati</taxon>
        <taxon>Pseudomonadota</taxon>
        <taxon>Betaproteobacteria</taxon>
        <taxon>Burkholderiales</taxon>
        <taxon>Sphaerotilaceae</taxon>
        <taxon>Piscinibacter</taxon>
    </lineage>
</organism>
<dbReference type="Pfam" id="PF13649">
    <property type="entry name" value="Methyltransf_25"/>
    <property type="match status" value="1"/>
</dbReference>
<keyword evidence="3 5" id="KW-0808">Transferase</keyword>
<accession>A0A1W6L8L8</accession>
<dbReference type="OrthoDB" id="9795085at2"/>
<evidence type="ECO:0000256" key="2">
    <source>
        <dbReference type="ARBA" id="ARBA00022603"/>
    </source>
</evidence>
<protein>
    <recommendedName>
        <fullName evidence="5">Trans-aconitate 2-methyltransferase</fullName>
        <ecNumber evidence="5">2.1.1.144</ecNumber>
    </recommendedName>
</protein>
<dbReference type="Gene3D" id="1.10.150.290">
    <property type="entry name" value="S-adenosyl-L-methionine-dependent methyltransferases"/>
    <property type="match status" value="1"/>
</dbReference>
<dbReference type="GO" id="GO:0030798">
    <property type="term" value="F:trans-aconitate 2-methyltransferase activity"/>
    <property type="evidence" value="ECO:0007669"/>
    <property type="project" value="UniProtKB-UniRule"/>
</dbReference>
<dbReference type="EMBL" id="CP015118">
    <property type="protein sequence ID" value="ARN20530.1"/>
    <property type="molecule type" value="Genomic_DNA"/>
</dbReference>
<name>A0A1W6L8L8_9BURK</name>
<keyword evidence="7" id="KW-1185">Reference proteome</keyword>
<dbReference type="InterPro" id="IPR023149">
    <property type="entry name" value="Trans_acon_MeTrfase_C"/>
</dbReference>
<evidence type="ECO:0000313" key="7">
    <source>
        <dbReference type="Proteomes" id="UP000193427"/>
    </source>
</evidence>
<dbReference type="KEGG" id="rgu:A4W93_11845"/>
<keyword evidence="2 5" id="KW-0489">Methyltransferase</keyword>
<dbReference type="Proteomes" id="UP000193427">
    <property type="component" value="Chromosome"/>
</dbReference>
<dbReference type="InterPro" id="IPR023506">
    <property type="entry name" value="Trans-aconitate_MeTrfase"/>
</dbReference>
<dbReference type="SUPFAM" id="SSF53335">
    <property type="entry name" value="S-adenosyl-L-methionine-dependent methyltransferases"/>
    <property type="match status" value="1"/>
</dbReference>
<dbReference type="GO" id="GO:0005737">
    <property type="term" value="C:cytoplasm"/>
    <property type="evidence" value="ECO:0007669"/>
    <property type="project" value="UniProtKB-SubCell"/>
</dbReference>
<dbReference type="RefSeq" id="WP_085750808.1">
    <property type="nucleotide sequence ID" value="NZ_BSPR01000023.1"/>
</dbReference>
<comment type="function">
    <text evidence="5">Catalyzes the S-adenosylmethionine monomethyl esterification of trans-aconitate.</text>
</comment>
<dbReference type="AlphaFoldDB" id="A0A1W6L8L8"/>
<evidence type="ECO:0000256" key="5">
    <source>
        <dbReference type="HAMAP-Rule" id="MF_00560"/>
    </source>
</evidence>
<comment type="similarity">
    <text evidence="5">Belongs to the methyltransferase superfamily. Tam family.</text>
</comment>
<dbReference type="EC" id="2.1.1.144" evidence="5"/>
<dbReference type="CDD" id="cd02440">
    <property type="entry name" value="AdoMet_MTases"/>
    <property type="match status" value="1"/>
</dbReference>
<dbReference type="NCBIfam" id="NF002463">
    <property type="entry name" value="PRK01683.1"/>
    <property type="match status" value="1"/>
</dbReference>
<dbReference type="PANTHER" id="PTHR43861">
    <property type="entry name" value="TRANS-ACONITATE 2-METHYLTRANSFERASE-RELATED"/>
    <property type="match status" value="1"/>
</dbReference>
<sequence length="253" mass="28192">MATWDHAQYLKFADERTRPARDLLARVPLDTATDVVDLGCGPGNSTALLAERWPAARVTGVDSSPEMLSRARADLPAVDWVEADIGTWRPAAPVDLLYGNAVAQWLPDHGALLPSLLSHLRPGGVLAIQMPHNHHEPSHRLMRETPGPWAERLRAVRATPRVSPVAQYHDWLAPVASRVDLWETTYQHVMPDADAIVEWVKGTGLRPYLDALDASERPAFLEAYRRGVDEAYPPRADGRRLFAFPRLFLVAVR</sequence>